<organism evidence="3 4">
    <name type="scientific">Zancudomyces culisetae</name>
    <name type="common">Gut fungus</name>
    <name type="synonym">Smittium culisetae</name>
    <dbReference type="NCBI Taxonomy" id="1213189"/>
    <lineage>
        <taxon>Eukaryota</taxon>
        <taxon>Fungi</taxon>
        <taxon>Fungi incertae sedis</taxon>
        <taxon>Zoopagomycota</taxon>
        <taxon>Kickxellomycotina</taxon>
        <taxon>Harpellomycetes</taxon>
        <taxon>Harpellales</taxon>
        <taxon>Legeriomycetaceae</taxon>
        <taxon>Zancudomyces</taxon>
    </lineage>
</organism>
<name>A0A1R1PPH6_ZANCU</name>
<comment type="caution">
    <text evidence="3">The sequence shown here is derived from an EMBL/GenBank/DDBJ whole genome shotgun (WGS) entry which is preliminary data.</text>
</comment>
<evidence type="ECO:0000313" key="2">
    <source>
        <dbReference type="EMBL" id="OMH82631.1"/>
    </source>
</evidence>
<feature type="signal peptide" evidence="1">
    <location>
        <begin position="1"/>
        <end position="19"/>
    </location>
</feature>
<reference evidence="3" key="2">
    <citation type="submission" date="2017-01" db="EMBL/GenBank/DDBJ databases">
        <authorList>
            <person name="Mah S.A."/>
            <person name="Swanson W.J."/>
            <person name="Moy G.W."/>
            <person name="Vacquier V.D."/>
        </authorList>
    </citation>
    <scope>NUCLEOTIDE SEQUENCE [LARGE SCALE GENOMIC DNA]</scope>
    <source>
        <strain evidence="3">COL-18-3</strain>
    </source>
</reference>
<evidence type="ECO:0000313" key="4">
    <source>
        <dbReference type="Proteomes" id="UP000188320"/>
    </source>
</evidence>
<gene>
    <name evidence="3" type="ORF">AX774_g3658</name>
    <name evidence="2" type="ORF">AX774_g3880</name>
</gene>
<protein>
    <submittedName>
        <fullName evidence="3">Uncharacterized protein</fullName>
    </submittedName>
</protein>
<reference evidence="4" key="1">
    <citation type="submission" date="2017-01" db="EMBL/GenBank/DDBJ databases">
        <authorList>
            <person name="Wang Y."/>
            <person name="White M."/>
            <person name="Kvist S."/>
            <person name="Moncalvo J.-M."/>
        </authorList>
    </citation>
    <scope>NUCLEOTIDE SEQUENCE [LARGE SCALE GENOMIC DNA]</scope>
    <source>
        <strain evidence="4">COL-18-3</strain>
    </source>
</reference>
<keyword evidence="1" id="KW-0732">Signal</keyword>
<feature type="chain" id="PRO_5015068950" evidence="1">
    <location>
        <begin position="20"/>
        <end position="207"/>
    </location>
</feature>
<evidence type="ECO:0000256" key="1">
    <source>
        <dbReference type="SAM" id="SignalP"/>
    </source>
</evidence>
<dbReference type="EMBL" id="LSSK01000577">
    <property type="protein sequence ID" value="OMH82850.1"/>
    <property type="molecule type" value="Genomic_DNA"/>
</dbReference>
<proteinExistence type="predicted"/>
<evidence type="ECO:0000313" key="3">
    <source>
        <dbReference type="EMBL" id="OMH82850.1"/>
    </source>
</evidence>
<dbReference type="EMBL" id="LSSK01000623">
    <property type="protein sequence ID" value="OMH82631.1"/>
    <property type="molecule type" value="Genomic_DNA"/>
</dbReference>
<dbReference type="Proteomes" id="UP000188320">
    <property type="component" value="Unassembled WGS sequence"/>
</dbReference>
<sequence>MRAKVIVLFSISLSGFVRAQNCPGPVTICAGDVIARCVKGIWQSSVCRYGHTCTSIPYGNAYCTINQGGSATQGIQESGYTQTTPITPYTSQDDYSSTIRYTTRYQSSSVSTIAPNPTSYSQINPGYSVPNPPYSTSNVIYASSQDTSISYNVDTDAFPATCTNADATLSISGSTSLSTASSSANLKIMSVPATLTVFLALLYQIMN</sequence>
<keyword evidence="4" id="KW-1185">Reference proteome</keyword>
<accession>A0A1R1PPH6</accession>
<dbReference type="AlphaFoldDB" id="A0A1R1PPH6"/>